<name>A0A0C9TAV3_SPHS4</name>
<gene>
    <name evidence="1" type="ORF">M422DRAFT_272693</name>
</gene>
<sequence>MLIIRKILTKKKQRIAPLDSGAWILDAMNIAKIAASASKCVPMAGPFVEGGVNLFYSALEQLKQMRKNKEDFMGLSEAIAILLRTFSEATTGRTSDSAYPE</sequence>
<protein>
    <submittedName>
        <fullName evidence="1">Uncharacterized protein</fullName>
    </submittedName>
</protein>
<dbReference type="HOGENOM" id="CLU_152733_0_0_1"/>
<organism evidence="1 2">
    <name type="scientific">Sphaerobolus stellatus (strain SS14)</name>
    <dbReference type="NCBI Taxonomy" id="990650"/>
    <lineage>
        <taxon>Eukaryota</taxon>
        <taxon>Fungi</taxon>
        <taxon>Dikarya</taxon>
        <taxon>Basidiomycota</taxon>
        <taxon>Agaricomycotina</taxon>
        <taxon>Agaricomycetes</taxon>
        <taxon>Phallomycetidae</taxon>
        <taxon>Geastrales</taxon>
        <taxon>Sphaerobolaceae</taxon>
        <taxon>Sphaerobolus</taxon>
    </lineage>
</organism>
<reference evidence="1 2" key="1">
    <citation type="submission" date="2014-06" db="EMBL/GenBank/DDBJ databases">
        <title>Evolutionary Origins and Diversification of the Mycorrhizal Mutualists.</title>
        <authorList>
            <consortium name="DOE Joint Genome Institute"/>
            <consortium name="Mycorrhizal Genomics Consortium"/>
            <person name="Kohler A."/>
            <person name="Kuo A."/>
            <person name="Nagy L.G."/>
            <person name="Floudas D."/>
            <person name="Copeland A."/>
            <person name="Barry K.W."/>
            <person name="Cichocki N."/>
            <person name="Veneault-Fourrey C."/>
            <person name="LaButti K."/>
            <person name="Lindquist E.A."/>
            <person name="Lipzen A."/>
            <person name="Lundell T."/>
            <person name="Morin E."/>
            <person name="Murat C."/>
            <person name="Riley R."/>
            <person name="Ohm R."/>
            <person name="Sun H."/>
            <person name="Tunlid A."/>
            <person name="Henrissat B."/>
            <person name="Grigoriev I.V."/>
            <person name="Hibbett D.S."/>
            <person name="Martin F."/>
        </authorList>
    </citation>
    <scope>NUCLEOTIDE SEQUENCE [LARGE SCALE GENOMIC DNA]</scope>
    <source>
        <strain evidence="1 2">SS14</strain>
    </source>
</reference>
<evidence type="ECO:0000313" key="1">
    <source>
        <dbReference type="EMBL" id="KIJ26253.1"/>
    </source>
</evidence>
<dbReference type="AlphaFoldDB" id="A0A0C9TAV3"/>
<keyword evidence="2" id="KW-1185">Reference proteome</keyword>
<proteinExistence type="predicted"/>
<evidence type="ECO:0000313" key="2">
    <source>
        <dbReference type="Proteomes" id="UP000054279"/>
    </source>
</evidence>
<dbReference type="EMBL" id="KN837377">
    <property type="protein sequence ID" value="KIJ26253.1"/>
    <property type="molecule type" value="Genomic_DNA"/>
</dbReference>
<accession>A0A0C9TAV3</accession>
<dbReference type="Proteomes" id="UP000054279">
    <property type="component" value="Unassembled WGS sequence"/>
</dbReference>